<protein>
    <submittedName>
        <fullName evidence="1">Uncharacterized protein</fullName>
    </submittedName>
</protein>
<accession>A0ACB8ZQY1</accession>
<gene>
    <name evidence="1" type="ORF">L2E82_44281</name>
</gene>
<reference evidence="1 2" key="2">
    <citation type="journal article" date="2022" name="Mol. Ecol. Resour.">
        <title>The genomes of chicory, endive, great burdock and yacon provide insights into Asteraceae paleo-polyploidization history and plant inulin production.</title>
        <authorList>
            <person name="Fan W."/>
            <person name="Wang S."/>
            <person name="Wang H."/>
            <person name="Wang A."/>
            <person name="Jiang F."/>
            <person name="Liu H."/>
            <person name="Zhao H."/>
            <person name="Xu D."/>
            <person name="Zhang Y."/>
        </authorList>
    </citation>
    <scope>NUCLEOTIDE SEQUENCE [LARGE SCALE GENOMIC DNA]</scope>
    <source>
        <strain evidence="2">cv. Punajuju</strain>
        <tissue evidence="1">Leaves</tissue>
    </source>
</reference>
<reference evidence="2" key="1">
    <citation type="journal article" date="2022" name="Mol. Ecol. Resour.">
        <title>The genomes of chicory, endive, great burdock and yacon provide insights into Asteraceae palaeo-polyploidization history and plant inulin production.</title>
        <authorList>
            <person name="Fan W."/>
            <person name="Wang S."/>
            <person name="Wang H."/>
            <person name="Wang A."/>
            <person name="Jiang F."/>
            <person name="Liu H."/>
            <person name="Zhao H."/>
            <person name="Xu D."/>
            <person name="Zhang Y."/>
        </authorList>
    </citation>
    <scope>NUCLEOTIDE SEQUENCE [LARGE SCALE GENOMIC DNA]</scope>
    <source>
        <strain evidence="2">cv. Punajuju</strain>
    </source>
</reference>
<organism evidence="1 2">
    <name type="scientific">Cichorium intybus</name>
    <name type="common">Chicory</name>
    <dbReference type="NCBI Taxonomy" id="13427"/>
    <lineage>
        <taxon>Eukaryota</taxon>
        <taxon>Viridiplantae</taxon>
        <taxon>Streptophyta</taxon>
        <taxon>Embryophyta</taxon>
        <taxon>Tracheophyta</taxon>
        <taxon>Spermatophyta</taxon>
        <taxon>Magnoliopsida</taxon>
        <taxon>eudicotyledons</taxon>
        <taxon>Gunneridae</taxon>
        <taxon>Pentapetalae</taxon>
        <taxon>asterids</taxon>
        <taxon>campanulids</taxon>
        <taxon>Asterales</taxon>
        <taxon>Asteraceae</taxon>
        <taxon>Cichorioideae</taxon>
        <taxon>Cichorieae</taxon>
        <taxon>Cichoriinae</taxon>
        <taxon>Cichorium</taxon>
    </lineage>
</organism>
<name>A0ACB8ZQY1_CICIN</name>
<sequence>MCRAIFASGSPFAPLEYNGKLYVFGQSNNAYIFPGFGLGLIISGAIRVHDDMLLAAYKFNRFNSCLSKAEALAEQVTQEHLQNENEKLMEYAHLLEQADKCEAPYMPLVYTTSWFISVYYALQRTWKPFNPTFGETYEMVNHCRITFIAEQVSHHPPISAAHAENEHFL</sequence>
<evidence type="ECO:0000313" key="2">
    <source>
        <dbReference type="Proteomes" id="UP001055811"/>
    </source>
</evidence>
<dbReference type="EMBL" id="CM042016">
    <property type="protein sequence ID" value="KAI3699765.1"/>
    <property type="molecule type" value="Genomic_DNA"/>
</dbReference>
<proteinExistence type="predicted"/>
<comment type="caution">
    <text evidence="1">The sequence shown here is derived from an EMBL/GenBank/DDBJ whole genome shotgun (WGS) entry which is preliminary data.</text>
</comment>
<dbReference type="Proteomes" id="UP001055811">
    <property type="component" value="Linkage Group LG08"/>
</dbReference>
<keyword evidence="2" id="KW-1185">Reference proteome</keyword>
<evidence type="ECO:0000313" key="1">
    <source>
        <dbReference type="EMBL" id="KAI3699765.1"/>
    </source>
</evidence>